<organism evidence="2 4">
    <name type="scientific">Phascolarctos cinereus</name>
    <name type="common">Koala</name>
    <dbReference type="NCBI Taxonomy" id="38626"/>
    <lineage>
        <taxon>Eukaryota</taxon>
        <taxon>Metazoa</taxon>
        <taxon>Chordata</taxon>
        <taxon>Craniata</taxon>
        <taxon>Vertebrata</taxon>
        <taxon>Euteleostomi</taxon>
        <taxon>Mammalia</taxon>
        <taxon>Metatheria</taxon>
        <taxon>Diprotodontia</taxon>
        <taxon>Phascolarctidae</taxon>
        <taxon>Phascolarctos</taxon>
    </lineage>
</organism>
<sequence length="431" mass="51421">MSDSSLIYCSCWDPRNLGPRKFAKTTLFSLSGRKPKLSPISSALKERNYFLPPQIKPLSGPRGPVRFRKNILQKEKKAPENTIKISPGFTYSRSDEEISVILGDEMFERSKEPKERMVQFILPRTWVQKEMTNVVADLENQITELTTVIEQMSRDHQSTQKLLTDEMEHRYNDLQKEFENSKRELREAHDEEIAALEEKYKSSLKVEKNAAQGKLESMVKEYKYLKNMFRMYQDSIADEMEEKWMRRKVEWEKSEKMEREKILLQQKYILTRKFEVDVEEEKRKIEQLHIQTCENFNKEREAFLKQHEIDRLKLEELQKAKEVVEEELQAQSLVLESLNTALYQSQMDLQEEKNHAINLEQQLEQKLIEVEEKYKHTIQTLTNENVDLRSMLILKNEELFTERSKRNTRQESFIYHDILIEPEDLDPEEKS</sequence>
<evidence type="ECO:0000313" key="2">
    <source>
        <dbReference type="Proteomes" id="UP000515140"/>
    </source>
</evidence>
<dbReference type="RefSeq" id="XP_020826415.1">
    <property type="nucleotide sequence ID" value="XM_020970756.1"/>
</dbReference>
<dbReference type="GO" id="GO:0005737">
    <property type="term" value="C:cytoplasm"/>
    <property type="evidence" value="ECO:0007669"/>
    <property type="project" value="TreeGrafter"/>
</dbReference>
<reference evidence="3 4" key="1">
    <citation type="submission" date="2025-04" db="UniProtKB">
        <authorList>
            <consortium name="RefSeq"/>
        </authorList>
    </citation>
    <scope>IDENTIFICATION</scope>
    <source>
        <tissue evidence="3 4">Spleen</tissue>
    </source>
</reference>
<dbReference type="InterPro" id="IPR026674">
    <property type="entry name" value="FLACC1"/>
</dbReference>
<dbReference type="CTD" id="130540"/>
<dbReference type="Proteomes" id="UP000515140">
    <property type="component" value="Unplaced"/>
</dbReference>
<feature type="coiled-coil region" evidence="1">
    <location>
        <begin position="128"/>
        <end position="206"/>
    </location>
</feature>
<evidence type="ECO:0000256" key="1">
    <source>
        <dbReference type="SAM" id="Coils"/>
    </source>
</evidence>
<protein>
    <submittedName>
        <fullName evidence="3 4">Amyotrophic lateral sclerosis 2 chromosomal region candidate gene 12 protein isoform X1</fullName>
    </submittedName>
</protein>
<keyword evidence="1" id="KW-0175">Coiled coil</keyword>
<accession>A0A6P5IW97</accession>
<dbReference type="PANTHER" id="PTHR21707:SF42">
    <property type="entry name" value="FLAGELLUM-ASSOCIATED COILED-COIL DOMAIN-CONTAINING PROTEIN 1"/>
    <property type="match status" value="1"/>
</dbReference>
<dbReference type="RefSeq" id="XP_020826425.1">
    <property type="nucleotide sequence ID" value="XM_020970766.1"/>
</dbReference>
<dbReference type="RefSeq" id="XP_020826407.1">
    <property type="nucleotide sequence ID" value="XM_020970748.1"/>
</dbReference>
<evidence type="ECO:0000313" key="5">
    <source>
        <dbReference type="RefSeq" id="XP_020826425.1"/>
    </source>
</evidence>
<feature type="coiled-coil region" evidence="1">
    <location>
        <begin position="307"/>
        <end position="380"/>
    </location>
</feature>
<dbReference type="GeneID" id="110197124"/>
<dbReference type="PANTHER" id="PTHR21707">
    <property type="entry name" value="FLAGELLUM-ASSOCIATED COILED-COIL DOMAIN-CONTAINING PROTEIN 1"/>
    <property type="match status" value="1"/>
</dbReference>
<evidence type="ECO:0000313" key="3">
    <source>
        <dbReference type="RefSeq" id="XP_020826407.1"/>
    </source>
</evidence>
<dbReference type="AlphaFoldDB" id="A0A6P5IW97"/>
<proteinExistence type="predicted"/>
<evidence type="ECO:0000313" key="4">
    <source>
        <dbReference type="RefSeq" id="XP_020826415.1"/>
    </source>
</evidence>
<keyword evidence="2" id="KW-1185">Reference proteome</keyword>
<name>A0A6P5IW97_PHACI</name>
<dbReference type="KEGG" id="pcw:110197124"/>
<gene>
    <name evidence="3 4 5" type="primary">ALS2CR12</name>
</gene>